<evidence type="ECO:0000313" key="3">
    <source>
        <dbReference type="Proteomes" id="UP000320300"/>
    </source>
</evidence>
<keyword evidence="3" id="KW-1185">Reference proteome</keyword>
<gene>
    <name evidence="2" type="ORF">SAMN06265348_101203</name>
</gene>
<feature type="region of interest" description="Disordered" evidence="1">
    <location>
        <begin position="16"/>
        <end position="81"/>
    </location>
</feature>
<proteinExistence type="predicted"/>
<evidence type="ECO:0000313" key="2">
    <source>
        <dbReference type="EMBL" id="SMO34297.1"/>
    </source>
</evidence>
<sequence length="81" mass="8921">MQLCVVIEKKKIMEEQEKNDLKIKKPVKVDNDPFQPKGPRDGLDNTGTQGYDSLKDDGYTGSSEKDTDSDTKDGTASTVTP</sequence>
<dbReference type="EMBL" id="FXTN01000001">
    <property type="protein sequence ID" value="SMO34297.1"/>
    <property type="molecule type" value="Genomic_DNA"/>
</dbReference>
<organism evidence="2 3">
    <name type="scientific">Pedobacter westerhofensis</name>
    <dbReference type="NCBI Taxonomy" id="425512"/>
    <lineage>
        <taxon>Bacteria</taxon>
        <taxon>Pseudomonadati</taxon>
        <taxon>Bacteroidota</taxon>
        <taxon>Sphingobacteriia</taxon>
        <taxon>Sphingobacteriales</taxon>
        <taxon>Sphingobacteriaceae</taxon>
        <taxon>Pedobacter</taxon>
    </lineage>
</organism>
<name>A0A521AHM9_9SPHI</name>
<reference evidence="2 3" key="1">
    <citation type="submission" date="2017-05" db="EMBL/GenBank/DDBJ databases">
        <authorList>
            <person name="Varghese N."/>
            <person name="Submissions S."/>
        </authorList>
    </citation>
    <scope>NUCLEOTIDE SEQUENCE [LARGE SCALE GENOMIC DNA]</scope>
    <source>
        <strain evidence="2 3">DSM 19036</strain>
    </source>
</reference>
<accession>A0A521AHM9</accession>
<evidence type="ECO:0000256" key="1">
    <source>
        <dbReference type="SAM" id="MobiDB-lite"/>
    </source>
</evidence>
<protein>
    <submittedName>
        <fullName evidence="2">Uncharacterized protein</fullName>
    </submittedName>
</protein>
<dbReference type="AlphaFoldDB" id="A0A521AHM9"/>
<feature type="compositionally biased region" description="Basic and acidic residues" evidence="1">
    <location>
        <begin position="16"/>
        <end position="31"/>
    </location>
</feature>
<dbReference type="Proteomes" id="UP000320300">
    <property type="component" value="Unassembled WGS sequence"/>
</dbReference>
<feature type="compositionally biased region" description="Basic and acidic residues" evidence="1">
    <location>
        <begin position="53"/>
        <end position="73"/>
    </location>
</feature>